<dbReference type="EMBL" id="JARIHO010000059">
    <property type="protein sequence ID" value="KAJ7318174.1"/>
    <property type="molecule type" value="Genomic_DNA"/>
</dbReference>
<keyword evidence="3" id="KW-1185">Reference proteome</keyword>
<proteinExistence type="predicted"/>
<evidence type="ECO:0000313" key="2">
    <source>
        <dbReference type="EMBL" id="KAJ7318174.1"/>
    </source>
</evidence>
<evidence type="ECO:0000313" key="3">
    <source>
        <dbReference type="Proteomes" id="UP001218218"/>
    </source>
</evidence>
<protein>
    <submittedName>
        <fullName evidence="2">Uncharacterized protein</fullName>
    </submittedName>
</protein>
<comment type="caution">
    <text evidence="2">The sequence shown here is derived from an EMBL/GenBank/DDBJ whole genome shotgun (WGS) entry which is preliminary data.</text>
</comment>
<organism evidence="2 3">
    <name type="scientific">Mycena albidolilacea</name>
    <dbReference type="NCBI Taxonomy" id="1033008"/>
    <lineage>
        <taxon>Eukaryota</taxon>
        <taxon>Fungi</taxon>
        <taxon>Dikarya</taxon>
        <taxon>Basidiomycota</taxon>
        <taxon>Agaricomycotina</taxon>
        <taxon>Agaricomycetes</taxon>
        <taxon>Agaricomycetidae</taxon>
        <taxon>Agaricales</taxon>
        <taxon>Marasmiineae</taxon>
        <taxon>Mycenaceae</taxon>
        <taxon>Mycena</taxon>
    </lineage>
</organism>
<sequence>MVKARMILTAGATPTPMARTATTIPVPGSRAATPTAQSRAATTATMTPMAGATPTPTARSRATATTTLTAHKRGETPTLTARNRAAATTTTHMARSRVVTTIPPASRGTTMSPTARTANRETTTATRMARPRTATRMARPRTTTPMAAGNRAITTAAADRMARTASLAASRPARLAPPTPKRKAASEDTSRKVLSTVKAESGSNWVRKRKIKSVTLLLARSGSISDPAQHNVGGFRCKGFSDFRISQM</sequence>
<feature type="region of interest" description="Disordered" evidence="1">
    <location>
        <begin position="163"/>
        <end position="191"/>
    </location>
</feature>
<name>A0AAD6ZDQ4_9AGAR</name>
<reference evidence="2" key="1">
    <citation type="submission" date="2023-03" db="EMBL/GenBank/DDBJ databases">
        <title>Massive genome expansion in bonnet fungi (Mycena s.s.) driven by repeated elements and novel gene families across ecological guilds.</title>
        <authorList>
            <consortium name="Lawrence Berkeley National Laboratory"/>
            <person name="Harder C.B."/>
            <person name="Miyauchi S."/>
            <person name="Viragh M."/>
            <person name="Kuo A."/>
            <person name="Thoen E."/>
            <person name="Andreopoulos B."/>
            <person name="Lu D."/>
            <person name="Skrede I."/>
            <person name="Drula E."/>
            <person name="Henrissat B."/>
            <person name="Morin E."/>
            <person name="Kohler A."/>
            <person name="Barry K."/>
            <person name="LaButti K."/>
            <person name="Morin E."/>
            <person name="Salamov A."/>
            <person name="Lipzen A."/>
            <person name="Mereny Z."/>
            <person name="Hegedus B."/>
            <person name="Baldrian P."/>
            <person name="Stursova M."/>
            <person name="Weitz H."/>
            <person name="Taylor A."/>
            <person name="Grigoriev I.V."/>
            <person name="Nagy L.G."/>
            <person name="Martin F."/>
            <person name="Kauserud H."/>
        </authorList>
    </citation>
    <scope>NUCLEOTIDE SEQUENCE</scope>
    <source>
        <strain evidence="2">CBHHK002</strain>
    </source>
</reference>
<feature type="compositionally biased region" description="Low complexity" evidence="1">
    <location>
        <begin position="113"/>
        <end position="139"/>
    </location>
</feature>
<feature type="region of interest" description="Disordered" evidence="1">
    <location>
        <begin position="103"/>
        <end position="139"/>
    </location>
</feature>
<evidence type="ECO:0000256" key="1">
    <source>
        <dbReference type="SAM" id="MobiDB-lite"/>
    </source>
</evidence>
<accession>A0AAD6ZDQ4</accession>
<dbReference type="AlphaFoldDB" id="A0AAD6ZDQ4"/>
<feature type="compositionally biased region" description="Low complexity" evidence="1">
    <location>
        <begin position="163"/>
        <end position="176"/>
    </location>
</feature>
<dbReference type="Proteomes" id="UP001218218">
    <property type="component" value="Unassembled WGS sequence"/>
</dbReference>
<gene>
    <name evidence="2" type="ORF">DFH08DRAFT_892912</name>
</gene>